<feature type="transmembrane region" description="Helical" evidence="1">
    <location>
        <begin position="68"/>
        <end position="88"/>
    </location>
</feature>
<dbReference type="OrthoDB" id="9994826at2"/>
<keyword evidence="1" id="KW-0472">Membrane</keyword>
<evidence type="ECO:0000313" key="3">
    <source>
        <dbReference type="Proteomes" id="UP000315010"/>
    </source>
</evidence>
<dbReference type="RefSeq" id="WP_146393643.1">
    <property type="nucleotide sequence ID" value="NZ_SJPJ01000001.1"/>
</dbReference>
<sequence length="118" mass="13859">MLDDPISDRQRESLDCYVQSEGQEITPRFVFRFYISRLLQWAMWFAAIAVLAKLFIPADITLSLRYTAILCIACFYIAFAVLSIWSSFASVEHWRLLKRILNWDEVHRLHKTKDATGE</sequence>
<comment type="caution">
    <text evidence="2">The sequence shown here is derived from an EMBL/GenBank/DDBJ whole genome shotgun (WGS) entry which is preliminary data.</text>
</comment>
<evidence type="ECO:0000313" key="2">
    <source>
        <dbReference type="EMBL" id="TWT78624.1"/>
    </source>
</evidence>
<keyword evidence="3" id="KW-1185">Reference proteome</keyword>
<feature type="transmembrane region" description="Helical" evidence="1">
    <location>
        <begin position="38"/>
        <end position="56"/>
    </location>
</feature>
<name>A0A5C5YUF9_9BACT</name>
<dbReference type="Proteomes" id="UP000315010">
    <property type="component" value="Unassembled WGS sequence"/>
</dbReference>
<accession>A0A5C5YUF9</accession>
<evidence type="ECO:0000256" key="1">
    <source>
        <dbReference type="SAM" id="Phobius"/>
    </source>
</evidence>
<reference evidence="2 3" key="1">
    <citation type="submission" date="2019-02" db="EMBL/GenBank/DDBJ databases">
        <title>Deep-cultivation of Planctomycetes and their phenomic and genomic characterization uncovers novel biology.</title>
        <authorList>
            <person name="Wiegand S."/>
            <person name="Jogler M."/>
            <person name="Boedeker C."/>
            <person name="Pinto D."/>
            <person name="Vollmers J."/>
            <person name="Rivas-Marin E."/>
            <person name="Kohn T."/>
            <person name="Peeters S.H."/>
            <person name="Heuer A."/>
            <person name="Rast P."/>
            <person name="Oberbeckmann S."/>
            <person name="Bunk B."/>
            <person name="Jeske O."/>
            <person name="Meyerdierks A."/>
            <person name="Storesund J.E."/>
            <person name="Kallscheuer N."/>
            <person name="Luecker S."/>
            <person name="Lage O.M."/>
            <person name="Pohl T."/>
            <person name="Merkel B.J."/>
            <person name="Hornburger P."/>
            <person name="Mueller R.-W."/>
            <person name="Bruemmer F."/>
            <person name="Labrenz M."/>
            <person name="Spormann A.M."/>
            <person name="Op Den Camp H."/>
            <person name="Overmann J."/>
            <person name="Amann R."/>
            <person name="Jetten M.S.M."/>
            <person name="Mascher T."/>
            <person name="Medema M.H."/>
            <person name="Devos D.P."/>
            <person name="Kaster A.-K."/>
            <person name="Ovreas L."/>
            <person name="Rohde M."/>
            <person name="Galperin M.Y."/>
            <person name="Jogler C."/>
        </authorList>
    </citation>
    <scope>NUCLEOTIDE SEQUENCE [LARGE SCALE GENOMIC DNA]</scope>
    <source>
        <strain evidence="2 3">CA13</strain>
    </source>
</reference>
<gene>
    <name evidence="2" type="ORF">CA13_00200</name>
</gene>
<protein>
    <submittedName>
        <fullName evidence="2">Uncharacterized protein</fullName>
    </submittedName>
</protein>
<dbReference type="EMBL" id="SJPJ01000001">
    <property type="protein sequence ID" value="TWT78624.1"/>
    <property type="molecule type" value="Genomic_DNA"/>
</dbReference>
<organism evidence="2 3">
    <name type="scientific">Novipirellula herctigrandis</name>
    <dbReference type="NCBI Taxonomy" id="2527986"/>
    <lineage>
        <taxon>Bacteria</taxon>
        <taxon>Pseudomonadati</taxon>
        <taxon>Planctomycetota</taxon>
        <taxon>Planctomycetia</taxon>
        <taxon>Pirellulales</taxon>
        <taxon>Pirellulaceae</taxon>
        <taxon>Novipirellula</taxon>
    </lineage>
</organism>
<keyword evidence="1" id="KW-1133">Transmembrane helix</keyword>
<keyword evidence="1" id="KW-0812">Transmembrane</keyword>
<dbReference type="AlphaFoldDB" id="A0A5C5YUF9"/>
<proteinExistence type="predicted"/>